<dbReference type="SUPFAM" id="SSF48403">
    <property type="entry name" value="Ankyrin repeat"/>
    <property type="match status" value="1"/>
</dbReference>
<dbReference type="PANTHER" id="PTHR46586">
    <property type="entry name" value="ANKYRIN REPEAT-CONTAINING PROTEIN"/>
    <property type="match status" value="1"/>
</dbReference>
<proteinExistence type="predicted"/>
<accession>A0AAD3H3H5</accession>
<dbReference type="Gene3D" id="1.25.40.20">
    <property type="entry name" value="Ankyrin repeat-containing domain"/>
    <property type="match status" value="1"/>
</dbReference>
<sequence>MLGKILNFISRKRDMNHMSNEEVKRIKVAHDESSEDKISASDNNIKNIQGLPDDVFRHCLEFVGKGNFAFVAPVSKHFYWNYINLGVEMKNNVIDVDVILQQGSNRRTTARDVATGSLRLATECFLKAPKSFQEEVCCQAAFGGRLDILKCAVAIGVDMESVFPKHNADGKLSRDTFDQLAEIVANDHLDVIEFLHKQGVHLDDEYIVTEVGGSGKASSLHWMISKGIISSSWKNHIFSYLVHDGEIDILKDSYETSSHLVHGCTFMSCAEGGNVEVMNWLLQKNVCEWDSHLFSSAAESGSIPMMELCLQNGCPPDEEYICAGAMVNKNKEAALTALKWLHEKNVPWDERVCEQAAAYGNLKALKWARENGCPWRTYTFNDAAQYGHTDILDYCFENDCPLNLENIYYYPYYEAYEDRHLPNPTNPKLEERSLAVYKWLHQHSIPWDDEAGLAAAKEGHLVNLMWAIENGCPWHEDILKEAFKSYNMPMVEYCLERLSPTDADIYVLAMNTMNNSNQKKMANVTDAQIIKMLQKIHDYGIPWSRDIISCAERLGRSNVASWLRCVGCPQ</sequence>
<dbReference type="InterPro" id="IPR036770">
    <property type="entry name" value="Ankyrin_rpt-contain_sf"/>
</dbReference>
<dbReference type="InterPro" id="IPR052050">
    <property type="entry name" value="SecEffector_AnkRepeat"/>
</dbReference>
<dbReference type="PANTHER" id="PTHR46586:SF3">
    <property type="entry name" value="ANKYRIN REPEAT-CONTAINING PROTEIN"/>
    <property type="match status" value="1"/>
</dbReference>
<evidence type="ECO:0000313" key="1">
    <source>
        <dbReference type="EMBL" id="GFH48916.1"/>
    </source>
</evidence>
<reference evidence="1 2" key="1">
    <citation type="journal article" date="2021" name="Sci. Rep.">
        <title>The genome of the diatom Chaetoceros tenuissimus carries an ancient integrated fragment of an extant virus.</title>
        <authorList>
            <person name="Hongo Y."/>
            <person name="Kimura K."/>
            <person name="Takaki Y."/>
            <person name="Yoshida Y."/>
            <person name="Baba S."/>
            <person name="Kobayashi G."/>
            <person name="Nagasaki K."/>
            <person name="Hano T."/>
            <person name="Tomaru Y."/>
        </authorList>
    </citation>
    <scope>NUCLEOTIDE SEQUENCE [LARGE SCALE GENOMIC DNA]</scope>
    <source>
        <strain evidence="1 2">NIES-3715</strain>
    </source>
</reference>
<dbReference type="Proteomes" id="UP001054902">
    <property type="component" value="Unassembled WGS sequence"/>
</dbReference>
<protein>
    <submittedName>
        <fullName evidence="1">Uncharacterized protein</fullName>
    </submittedName>
</protein>
<evidence type="ECO:0000313" key="2">
    <source>
        <dbReference type="Proteomes" id="UP001054902"/>
    </source>
</evidence>
<dbReference type="EMBL" id="BLLK01000029">
    <property type="protein sequence ID" value="GFH48916.1"/>
    <property type="molecule type" value="Genomic_DNA"/>
</dbReference>
<organism evidence="1 2">
    <name type="scientific">Chaetoceros tenuissimus</name>
    <dbReference type="NCBI Taxonomy" id="426638"/>
    <lineage>
        <taxon>Eukaryota</taxon>
        <taxon>Sar</taxon>
        <taxon>Stramenopiles</taxon>
        <taxon>Ochrophyta</taxon>
        <taxon>Bacillariophyta</taxon>
        <taxon>Coscinodiscophyceae</taxon>
        <taxon>Chaetocerotophycidae</taxon>
        <taxon>Chaetocerotales</taxon>
        <taxon>Chaetocerotaceae</taxon>
        <taxon>Chaetoceros</taxon>
    </lineage>
</organism>
<keyword evidence="2" id="KW-1185">Reference proteome</keyword>
<dbReference type="SUPFAM" id="SSF140860">
    <property type="entry name" value="Pseudo ankyrin repeat-like"/>
    <property type="match status" value="1"/>
</dbReference>
<comment type="caution">
    <text evidence="1">The sequence shown here is derived from an EMBL/GenBank/DDBJ whole genome shotgun (WGS) entry which is preliminary data.</text>
</comment>
<dbReference type="AlphaFoldDB" id="A0AAD3H3H5"/>
<name>A0AAD3H3H5_9STRA</name>
<gene>
    <name evidence="1" type="ORF">CTEN210_05392</name>
</gene>